<organism evidence="2">
    <name type="scientific">Enterococcus faecalis</name>
    <name type="common">Streptococcus faecalis</name>
    <dbReference type="NCBI Taxonomy" id="1351"/>
    <lineage>
        <taxon>Bacteria</taxon>
        <taxon>Bacillati</taxon>
        <taxon>Bacillota</taxon>
        <taxon>Bacilli</taxon>
        <taxon>Lactobacillales</taxon>
        <taxon>Enterococcaceae</taxon>
        <taxon>Enterococcus</taxon>
    </lineage>
</organism>
<dbReference type="AlphaFoldDB" id="A0A1W6QY78"/>
<keyword evidence="1" id="KW-0175">Coiled coil</keyword>
<protein>
    <submittedName>
        <fullName evidence="2">Uncharacterized protein</fullName>
    </submittedName>
</protein>
<sequence length="114" mass="13942">MLLQTDTKANSWLEEKRLKQAYIELEENIMELDDEEFWEELQSKYDFTKIEDIKKAQEETKQRLIEEEEEAKRLIAIENEMWEAYERQQEEFIYLQEEIGIAMAETKIRQNMAK</sequence>
<evidence type="ECO:0000256" key="1">
    <source>
        <dbReference type="SAM" id="Coils"/>
    </source>
</evidence>
<accession>A0A1W6QY78</accession>
<name>A0A1W6QY78_ENTFL</name>
<dbReference type="RefSeq" id="WP_181953466.1">
    <property type="nucleotide sequence ID" value="NZ_JABTDG010000004.1"/>
</dbReference>
<evidence type="ECO:0000313" key="2">
    <source>
        <dbReference type="EMBL" id="ARO46253.1"/>
    </source>
</evidence>
<feature type="coiled-coil region" evidence="1">
    <location>
        <begin position="15"/>
        <end position="77"/>
    </location>
</feature>
<proteinExistence type="predicted"/>
<reference evidence="2" key="1">
    <citation type="submission" date="2016-12" db="EMBL/GenBank/DDBJ databases">
        <title>Characterization of a Plasmid Isolated from Enterococcus faecalis found in the Fecal Material of a Blue Whale.</title>
        <authorList>
            <person name="McLaughlin R."/>
        </authorList>
    </citation>
    <scope>NUCLEOTIDE SEQUENCE</scope>
    <source>
        <strain evidence="2">3</strain>
        <plasmid evidence="2">pGTC3</plasmid>
    </source>
</reference>
<geneLocation type="plasmid" evidence="2">
    <name>pGTC3</name>
</geneLocation>
<keyword evidence="2" id="KW-0614">Plasmid</keyword>
<dbReference type="EMBL" id="KY303941">
    <property type="protein sequence ID" value="ARO46253.1"/>
    <property type="molecule type" value="Genomic_DNA"/>
</dbReference>